<dbReference type="VEuPathDB" id="FungiDB:BD410DRAFT_104678"/>
<evidence type="ECO:0000313" key="3">
    <source>
        <dbReference type="Proteomes" id="UP000294933"/>
    </source>
</evidence>
<dbReference type="EMBL" id="ML170271">
    <property type="protein sequence ID" value="TDL15546.1"/>
    <property type="molecule type" value="Genomic_DNA"/>
</dbReference>
<keyword evidence="3" id="KW-1185">Reference proteome</keyword>
<name>A0A4Y7PKH7_9AGAM</name>
<evidence type="ECO:0000256" key="1">
    <source>
        <dbReference type="SAM" id="MobiDB-lite"/>
    </source>
</evidence>
<accession>A0A4Y7PKH7</accession>
<sequence length="100" mass="11146">MPERPWFVKADDWEKMDDAMKSRVAAACPVPCENVPIDPRLETAPAGLQRIHNADRDGPNGLPYLSCEGRDAENPERARSMAPTQQGHGEPAERDQRAPR</sequence>
<feature type="compositionally biased region" description="Basic and acidic residues" evidence="1">
    <location>
        <begin position="90"/>
        <end position="100"/>
    </location>
</feature>
<dbReference type="AlphaFoldDB" id="A0A4Y7PKH7"/>
<proteinExistence type="predicted"/>
<organism evidence="2 3">
    <name type="scientific">Rickenella mellea</name>
    <dbReference type="NCBI Taxonomy" id="50990"/>
    <lineage>
        <taxon>Eukaryota</taxon>
        <taxon>Fungi</taxon>
        <taxon>Dikarya</taxon>
        <taxon>Basidiomycota</taxon>
        <taxon>Agaricomycotina</taxon>
        <taxon>Agaricomycetes</taxon>
        <taxon>Hymenochaetales</taxon>
        <taxon>Rickenellaceae</taxon>
        <taxon>Rickenella</taxon>
    </lineage>
</organism>
<dbReference type="Proteomes" id="UP000294933">
    <property type="component" value="Unassembled WGS sequence"/>
</dbReference>
<reference evidence="2 3" key="1">
    <citation type="submission" date="2018-06" db="EMBL/GenBank/DDBJ databases">
        <title>A transcriptomic atlas of mushroom development highlights an independent origin of complex multicellularity.</title>
        <authorList>
            <consortium name="DOE Joint Genome Institute"/>
            <person name="Krizsan K."/>
            <person name="Almasi E."/>
            <person name="Merenyi Z."/>
            <person name="Sahu N."/>
            <person name="Viragh M."/>
            <person name="Koszo T."/>
            <person name="Mondo S."/>
            <person name="Kiss B."/>
            <person name="Balint B."/>
            <person name="Kues U."/>
            <person name="Barry K."/>
            <person name="Hegedus J.C."/>
            <person name="Henrissat B."/>
            <person name="Johnson J."/>
            <person name="Lipzen A."/>
            <person name="Ohm R."/>
            <person name="Nagy I."/>
            <person name="Pangilinan J."/>
            <person name="Yan J."/>
            <person name="Xiong Y."/>
            <person name="Grigoriev I.V."/>
            <person name="Hibbett D.S."/>
            <person name="Nagy L.G."/>
        </authorList>
    </citation>
    <scope>NUCLEOTIDE SEQUENCE [LARGE SCALE GENOMIC DNA]</scope>
    <source>
        <strain evidence="2 3">SZMC22713</strain>
    </source>
</reference>
<feature type="compositionally biased region" description="Basic and acidic residues" evidence="1">
    <location>
        <begin position="68"/>
        <end position="79"/>
    </location>
</feature>
<feature type="region of interest" description="Disordered" evidence="1">
    <location>
        <begin position="46"/>
        <end position="100"/>
    </location>
</feature>
<evidence type="ECO:0000313" key="2">
    <source>
        <dbReference type="EMBL" id="TDL15546.1"/>
    </source>
</evidence>
<gene>
    <name evidence="2" type="ORF">BD410DRAFT_104678</name>
</gene>
<protein>
    <submittedName>
        <fullName evidence="2">Uncharacterized protein</fullName>
    </submittedName>
</protein>